<dbReference type="PROSITE" id="PS50850">
    <property type="entry name" value="MFS"/>
    <property type="match status" value="1"/>
</dbReference>
<dbReference type="InterPro" id="IPR020846">
    <property type="entry name" value="MFS_dom"/>
</dbReference>
<feature type="transmembrane region" description="Helical" evidence="7">
    <location>
        <begin position="283"/>
        <end position="305"/>
    </location>
</feature>
<protein>
    <submittedName>
        <fullName evidence="9">General substrate transporter</fullName>
    </submittedName>
</protein>
<name>A0A9W9S8W2_9EURO</name>
<sequence length="514" mass="56311">MSSSSRAVMPESSVDVVHWWRHKNLRSLNLLMMFPLLSLFTQGFDGSMMNGLQAVESWRSYFGEPKGATLGLFNAAYPIGGLVAIPFISFVCDGFGRRAGLALGAIICCIGAALQGGAQNLEMFVIARGILGCGTVFLGSSGAPLITEIAHPAHRATATAMFNTTYALGAIVAAWTTFGTFRIDGSAAWRIPSALQGLPSLVQLLGLYFVPESPRWLISKDRSNEALEILAKYHGEGNKDDPLVRFEFNDIQEALQYEHSVNKASWIQSYLQFTRSAGNRKRLFILLWSACFAQMSGNAFISYYLSPVLSSVGLTSSLEQTLINATQQMLSWFSSLYFATLPNKLGRRVLFLGSGTSIFFCLIGITIGSAIFAQDSSNKAAGGAVVAFLYLFSPCYNFGLNGNLGLYIAETLPFHLRMRGQALFQLFSTSFTLLAAYAFPIGLQNIAWKFYIIFIPWVAIEFIVVYFVYPETKGYSLEEIAIIFDGDGAPRLGDDLCVDGKDVIDVEHSEIVSK</sequence>
<keyword evidence="6 7" id="KW-0472">Membrane</keyword>
<dbReference type="InterPro" id="IPR005828">
    <property type="entry name" value="MFS_sugar_transport-like"/>
</dbReference>
<dbReference type="InterPro" id="IPR036259">
    <property type="entry name" value="MFS_trans_sf"/>
</dbReference>
<dbReference type="EMBL" id="JAPZBT010000002">
    <property type="protein sequence ID" value="KAJ5371743.1"/>
    <property type="molecule type" value="Genomic_DNA"/>
</dbReference>
<organism evidence="9 10">
    <name type="scientific">Penicillium concentricum</name>
    <dbReference type="NCBI Taxonomy" id="293559"/>
    <lineage>
        <taxon>Eukaryota</taxon>
        <taxon>Fungi</taxon>
        <taxon>Dikarya</taxon>
        <taxon>Ascomycota</taxon>
        <taxon>Pezizomycotina</taxon>
        <taxon>Eurotiomycetes</taxon>
        <taxon>Eurotiomycetidae</taxon>
        <taxon>Eurotiales</taxon>
        <taxon>Aspergillaceae</taxon>
        <taxon>Penicillium</taxon>
    </lineage>
</organism>
<comment type="similarity">
    <text evidence="2">Belongs to the major facilitator superfamily. Sugar transporter (TC 2.A.1.1) family.</text>
</comment>
<dbReference type="AlphaFoldDB" id="A0A9W9S8W2"/>
<feature type="transmembrane region" description="Helical" evidence="7">
    <location>
        <begin position="380"/>
        <end position="401"/>
    </location>
</feature>
<dbReference type="SUPFAM" id="SSF103473">
    <property type="entry name" value="MFS general substrate transporter"/>
    <property type="match status" value="1"/>
</dbReference>
<keyword evidence="4 7" id="KW-0812">Transmembrane</keyword>
<evidence type="ECO:0000256" key="2">
    <source>
        <dbReference type="ARBA" id="ARBA00010992"/>
    </source>
</evidence>
<dbReference type="InterPro" id="IPR050360">
    <property type="entry name" value="MFS_Sugar_Transporters"/>
</dbReference>
<dbReference type="Proteomes" id="UP001147752">
    <property type="component" value="Unassembled WGS sequence"/>
</dbReference>
<feature type="domain" description="Major facilitator superfamily (MFS) profile" evidence="8">
    <location>
        <begin position="31"/>
        <end position="473"/>
    </location>
</feature>
<evidence type="ECO:0000256" key="5">
    <source>
        <dbReference type="ARBA" id="ARBA00022989"/>
    </source>
</evidence>
<keyword evidence="5 7" id="KW-1133">Transmembrane helix</keyword>
<keyword evidence="10" id="KW-1185">Reference proteome</keyword>
<gene>
    <name evidence="9" type="ORF">N7517_003749</name>
</gene>
<feature type="transmembrane region" description="Helical" evidence="7">
    <location>
        <begin position="448"/>
        <end position="469"/>
    </location>
</feature>
<evidence type="ECO:0000256" key="7">
    <source>
        <dbReference type="SAM" id="Phobius"/>
    </source>
</evidence>
<feature type="transmembrane region" description="Helical" evidence="7">
    <location>
        <begin position="124"/>
        <end position="146"/>
    </location>
</feature>
<dbReference type="FunFam" id="1.20.1250.20:FF:000134">
    <property type="entry name" value="MFS sugar transporter protein"/>
    <property type="match status" value="1"/>
</dbReference>
<reference evidence="9" key="1">
    <citation type="submission" date="2022-12" db="EMBL/GenBank/DDBJ databases">
        <authorList>
            <person name="Petersen C."/>
        </authorList>
    </citation>
    <scope>NUCLEOTIDE SEQUENCE</scope>
    <source>
        <strain evidence="9">IBT 3081</strain>
    </source>
</reference>
<accession>A0A9W9S8W2</accession>
<reference evidence="9" key="2">
    <citation type="journal article" date="2023" name="IMA Fungus">
        <title>Comparative genomic study of the Penicillium genus elucidates a diverse pangenome and 15 lateral gene transfer events.</title>
        <authorList>
            <person name="Petersen C."/>
            <person name="Sorensen T."/>
            <person name="Nielsen M.R."/>
            <person name="Sondergaard T.E."/>
            <person name="Sorensen J.L."/>
            <person name="Fitzpatrick D.A."/>
            <person name="Frisvad J.C."/>
            <person name="Nielsen K.L."/>
        </authorList>
    </citation>
    <scope>NUCLEOTIDE SEQUENCE</scope>
    <source>
        <strain evidence="9">IBT 3081</strain>
    </source>
</reference>
<evidence type="ECO:0000313" key="9">
    <source>
        <dbReference type="EMBL" id="KAJ5371743.1"/>
    </source>
</evidence>
<keyword evidence="3" id="KW-0813">Transport</keyword>
<dbReference type="GO" id="GO:0005351">
    <property type="term" value="F:carbohydrate:proton symporter activity"/>
    <property type="evidence" value="ECO:0007669"/>
    <property type="project" value="TreeGrafter"/>
</dbReference>
<dbReference type="OrthoDB" id="6133115at2759"/>
<dbReference type="PANTHER" id="PTHR48022">
    <property type="entry name" value="PLASTIDIC GLUCOSE TRANSPORTER 4"/>
    <property type="match status" value="1"/>
</dbReference>
<feature type="transmembrane region" description="Helical" evidence="7">
    <location>
        <begin position="422"/>
        <end position="442"/>
    </location>
</feature>
<feature type="transmembrane region" description="Helical" evidence="7">
    <location>
        <begin position="99"/>
        <end position="118"/>
    </location>
</feature>
<evidence type="ECO:0000256" key="1">
    <source>
        <dbReference type="ARBA" id="ARBA00004141"/>
    </source>
</evidence>
<feature type="transmembrane region" description="Helical" evidence="7">
    <location>
        <begin position="187"/>
        <end position="210"/>
    </location>
</feature>
<dbReference type="GO" id="GO:0016020">
    <property type="term" value="C:membrane"/>
    <property type="evidence" value="ECO:0007669"/>
    <property type="project" value="UniProtKB-SubCell"/>
</dbReference>
<comment type="subcellular location">
    <subcellularLocation>
        <location evidence="1">Membrane</location>
        <topology evidence="1">Multi-pass membrane protein</topology>
    </subcellularLocation>
</comment>
<feature type="transmembrane region" description="Helical" evidence="7">
    <location>
        <begin position="28"/>
        <end position="48"/>
    </location>
</feature>
<dbReference type="GeneID" id="81460662"/>
<feature type="transmembrane region" description="Helical" evidence="7">
    <location>
        <begin position="158"/>
        <end position="181"/>
    </location>
</feature>
<evidence type="ECO:0000256" key="6">
    <source>
        <dbReference type="ARBA" id="ARBA00023136"/>
    </source>
</evidence>
<dbReference type="PANTHER" id="PTHR48022:SF64">
    <property type="entry name" value="MAJOR FACILITATOR SUPERFAMILY (MFS) PROFILE DOMAIN-CONTAINING PROTEIN"/>
    <property type="match status" value="1"/>
</dbReference>
<feature type="transmembrane region" description="Helical" evidence="7">
    <location>
        <begin position="349"/>
        <end position="374"/>
    </location>
</feature>
<dbReference type="RefSeq" id="XP_056577729.1">
    <property type="nucleotide sequence ID" value="XM_056721479.1"/>
</dbReference>
<evidence type="ECO:0000259" key="8">
    <source>
        <dbReference type="PROSITE" id="PS50850"/>
    </source>
</evidence>
<feature type="transmembrane region" description="Helical" evidence="7">
    <location>
        <begin position="68"/>
        <end position="92"/>
    </location>
</feature>
<proteinExistence type="inferred from homology"/>
<dbReference type="Gene3D" id="1.20.1250.20">
    <property type="entry name" value="MFS general substrate transporter like domains"/>
    <property type="match status" value="1"/>
</dbReference>
<evidence type="ECO:0000256" key="3">
    <source>
        <dbReference type="ARBA" id="ARBA00022448"/>
    </source>
</evidence>
<evidence type="ECO:0000313" key="10">
    <source>
        <dbReference type="Proteomes" id="UP001147752"/>
    </source>
</evidence>
<dbReference type="Pfam" id="PF00083">
    <property type="entry name" value="Sugar_tr"/>
    <property type="match status" value="1"/>
</dbReference>
<evidence type="ECO:0000256" key="4">
    <source>
        <dbReference type="ARBA" id="ARBA00022692"/>
    </source>
</evidence>
<comment type="caution">
    <text evidence="9">The sequence shown here is derived from an EMBL/GenBank/DDBJ whole genome shotgun (WGS) entry which is preliminary data.</text>
</comment>